<dbReference type="AlphaFoldDB" id="A0A9P4H9C7"/>
<evidence type="ECO:0000313" key="2">
    <source>
        <dbReference type="EMBL" id="KAF2029272.1"/>
    </source>
</evidence>
<evidence type="ECO:0000313" key="3">
    <source>
        <dbReference type="Proteomes" id="UP000799777"/>
    </source>
</evidence>
<protein>
    <submittedName>
        <fullName evidence="2">Uncharacterized protein</fullName>
    </submittedName>
</protein>
<proteinExistence type="predicted"/>
<dbReference type="EMBL" id="ML978202">
    <property type="protein sequence ID" value="KAF2029272.1"/>
    <property type="molecule type" value="Genomic_DNA"/>
</dbReference>
<feature type="compositionally biased region" description="Low complexity" evidence="1">
    <location>
        <begin position="161"/>
        <end position="176"/>
    </location>
</feature>
<feature type="region of interest" description="Disordered" evidence="1">
    <location>
        <begin position="151"/>
        <end position="176"/>
    </location>
</feature>
<reference evidence="2" key="1">
    <citation type="journal article" date="2020" name="Stud. Mycol.">
        <title>101 Dothideomycetes genomes: a test case for predicting lifestyles and emergence of pathogens.</title>
        <authorList>
            <person name="Haridas S."/>
            <person name="Albert R."/>
            <person name="Binder M."/>
            <person name="Bloem J."/>
            <person name="Labutti K."/>
            <person name="Salamov A."/>
            <person name="Andreopoulos B."/>
            <person name="Baker S."/>
            <person name="Barry K."/>
            <person name="Bills G."/>
            <person name="Bluhm B."/>
            <person name="Cannon C."/>
            <person name="Castanera R."/>
            <person name="Culley D."/>
            <person name="Daum C."/>
            <person name="Ezra D."/>
            <person name="Gonzalez J."/>
            <person name="Henrissat B."/>
            <person name="Kuo A."/>
            <person name="Liang C."/>
            <person name="Lipzen A."/>
            <person name="Lutzoni F."/>
            <person name="Magnuson J."/>
            <person name="Mondo S."/>
            <person name="Nolan M."/>
            <person name="Ohm R."/>
            <person name="Pangilinan J."/>
            <person name="Park H.-J."/>
            <person name="Ramirez L."/>
            <person name="Alfaro M."/>
            <person name="Sun H."/>
            <person name="Tritt A."/>
            <person name="Yoshinaga Y."/>
            <person name="Zwiers L.-H."/>
            <person name="Turgeon B."/>
            <person name="Goodwin S."/>
            <person name="Spatafora J."/>
            <person name="Crous P."/>
            <person name="Grigoriev I."/>
        </authorList>
    </citation>
    <scope>NUCLEOTIDE SEQUENCE</scope>
    <source>
        <strain evidence="2">CBS 110217</strain>
    </source>
</reference>
<name>A0A9P4H9C7_9PLEO</name>
<keyword evidence="3" id="KW-1185">Reference proteome</keyword>
<accession>A0A9P4H9C7</accession>
<sequence length="176" mass="18922">MLKASKATCVMNTACAAVLRSDVVVIVVSQSHMGDMTLRYGLCNCETATREAAWNQGKKLACLFHVFIFTVNGFPVYSAIPTPDPATDNSYVIARTNAVAMTPSHSYGTGTVPGLYTLQHGLDTKFLSLSKQGAQTHAPILMMRVKFPRTRMPPHADSEQPSPSALSARSSRNGCG</sequence>
<organism evidence="2 3">
    <name type="scientific">Setomelanomma holmii</name>
    <dbReference type="NCBI Taxonomy" id="210430"/>
    <lineage>
        <taxon>Eukaryota</taxon>
        <taxon>Fungi</taxon>
        <taxon>Dikarya</taxon>
        <taxon>Ascomycota</taxon>
        <taxon>Pezizomycotina</taxon>
        <taxon>Dothideomycetes</taxon>
        <taxon>Pleosporomycetidae</taxon>
        <taxon>Pleosporales</taxon>
        <taxon>Pleosporineae</taxon>
        <taxon>Phaeosphaeriaceae</taxon>
        <taxon>Setomelanomma</taxon>
    </lineage>
</organism>
<gene>
    <name evidence="2" type="ORF">EK21DRAFT_89856</name>
</gene>
<dbReference type="Proteomes" id="UP000799777">
    <property type="component" value="Unassembled WGS sequence"/>
</dbReference>
<comment type="caution">
    <text evidence="2">The sequence shown here is derived from an EMBL/GenBank/DDBJ whole genome shotgun (WGS) entry which is preliminary data.</text>
</comment>
<evidence type="ECO:0000256" key="1">
    <source>
        <dbReference type="SAM" id="MobiDB-lite"/>
    </source>
</evidence>